<feature type="region of interest" description="Disordered" evidence="1">
    <location>
        <begin position="1"/>
        <end position="21"/>
    </location>
</feature>
<dbReference type="Proteomes" id="UP000005463">
    <property type="component" value="Unassembled WGS sequence"/>
</dbReference>
<dbReference type="PATRIC" id="fig|396596.7.peg.7377"/>
<organism evidence="2 3">
    <name type="scientific">Burkholderia ambifaria IOP40-10</name>
    <dbReference type="NCBI Taxonomy" id="396596"/>
    <lineage>
        <taxon>Bacteria</taxon>
        <taxon>Pseudomonadati</taxon>
        <taxon>Pseudomonadota</taxon>
        <taxon>Betaproteobacteria</taxon>
        <taxon>Burkholderiales</taxon>
        <taxon>Burkholderiaceae</taxon>
        <taxon>Burkholderia</taxon>
        <taxon>Burkholderia cepacia complex</taxon>
    </lineage>
</organism>
<evidence type="ECO:0000256" key="1">
    <source>
        <dbReference type="SAM" id="MobiDB-lite"/>
    </source>
</evidence>
<proteinExistence type="predicted"/>
<gene>
    <name evidence="2" type="ORF">BamIOP4010DRAFT_0595</name>
</gene>
<comment type="caution">
    <text evidence="2">The sequence shown here is derived from an EMBL/GenBank/DDBJ whole genome shotgun (WGS) entry which is preliminary data.</text>
</comment>
<evidence type="ECO:0000313" key="3">
    <source>
        <dbReference type="Proteomes" id="UP000005463"/>
    </source>
</evidence>
<evidence type="ECO:0000313" key="2">
    <source>
        <dbReference type="EMBL" id="EDT05858.1"/>
    </source>
</evidence>
<reference evidence="2 3" key="1">
    <citation type="submission" date="2008-03" db="EMBL/GenBank/DDBJ databases">
        <title>Sequencing of the draft genome and assembly of Burkholderia ambifaria IOP40-10.</title>
        <authorList>
            <consortium name="US DOE Joint Genome Institute (JGI-PGF)"/>
            <person name="Copeland A."/>
            <person name="Lucas S."/>
            <person name="Lapidus A."/>
            <person name="Glavina del Rio T."/>
            <person name="Dalin E."/>
            <person name="Tice H."/>
            <person name="Bruce D."/>
            <person name="Goodwin L."/>
            <person name="Pitluck S."/>
            <person name="Larimer F."/>
            <person name="Land M.L."/>
            <person name="Hauser L."/>
            <person name="Tiedje J."/>
            <person name="Richardson P."/>
        </authorList>
    </citation>
    <scope>NUCLEOTIDE SEQUENCE [LARGE SCALE GENOMIC DNA]</scope>
    <source>
        <strain evidence="2 3">IOP40-10</strain>
    </source>
</reference>
<dbReference type="AlphaFoldDB" id="B1F986"/>
<sequence>MGRFDILTSQQNPKTVIEPTENLDSPMSEISFSYSELTRNVELQVGIFMAQARASKNRREREAFENRAKGVMMAWASLVYKPVVAEGDAAHAAHNDDYARLLESVGMPELAADMRSSGIRWAWERTLEIIDRVQSSGHK</sequence>
<protein>
    <submittedName>
        <fullName evidence="2">Uncharacterized protein</fullName>
    </submittedName>
</protein>
<name>B1F986_9BURK</name>
<accession>B1F986</accession>
<dbReference type="EMBL" id="ABLC01000006">
    <property type="protein sequence ID" value="EDT05858.1"/>
    <property type="molecule type" value="Genomic_DNA"/>
</dbReference>